<feature type="domain" description="Histidine kinase" evidence="15">
    <location>
        <begin position="540"/>
        <end position="764"/>
    </location>
</feature>
<evidence type="ECO:0000259" key="15">
    <source>
        <dbReference type="PROSITE" id="PS50109"/>
    </source>
</evidence>
<dbReference type="SMART" id="SM00065">
    <property type="entry name" value="GAF"/>
    <property type="match status" value="1"/>
</dbReference>
<dbReference type="Gene3D" id="3.40.50.2300">
    <property type="match status" value="1"/>
</dbReference>
<dbReference type="Pfam" id="PF08446">
    <property type="entry name" value="PAS_2"/>
    <property type="match status" value="1"/>
</dbReference>
<comment type="catalytic activity">
    <reaction evidence="1">
        <text>ATP + protein L-histidine = ADP + protein N-phospho-L-histidine.</text>
        <dbReference type="EC" id="2.7.13.3"/>
    </reaction>
</comment>
<evidence type="ECO:0000313" key="18">
    <source>
        <dbReference type="Proteomes" id="UP000076925"/>
    </source>
</evidence>
<dbReference type="Gene3D" id="3.30.450.20">
    <property type="entry name" value="PAS domain"/>
    <property type="match status" value="1"/>
</dbReference>
<gene>
    <name evidence="17" type="ORF">WA1_45805</name>
</gene>
<keyword evidence="10" id="KW-0675">Receptor</keyword>
<evidence type="ECO:0000256" key="13">
    <source>
        <dbReference type="SAM" id="Coils"/>
    </source>
</evidence>
<dbReference type="AlphaFoldDB" id="A0A139WX06"/>
<dbReference type="SUPFAM" id="SSF47384">
    <property type="entry name" value="Homodimeric domain of signal transducing histidine kinase"/>
    <property type="match status" value="1"/>
</dbReference>
<dbReference type="SUPFAM" id="SSF52172">
    <property type="entry name" value="CheY-like"/>
    <property type="match status" value="1"/>
</dbReference>
<dbReference type="SMART" id="SM00448">
    <property type="entry name" value="REC"/>
    <property type="match status" value="1"/>
</dbReference>
<dbReference type="GO" id="GO:0006355">
    <property type="term" value="P:regulation of DNA-templated transcription"/>
    <property type="evidence" value="ECO:0007669"/>
    <property type="project" value="InterPro"/>
</dbReference>
<protein>
    <recommendedName>
        <fullName evidence="11">Circadian input-output histidine kinase CikA</fullName>
        <ecNumber evidence="3">2.7.13.3</ecNumber>
    </recommendedName>
</protein>
<dbReference type="Gene3D" id="3.30.450.270">
    <property type="match status" value="1"/>
</dbReference>
<feature type="modified residue" description="4-aspartylphosphate" evidence="12">
    <location>
        <position position="840"/>
    </location>
</feature>
<dbReference type="GO" id="GO:0009881">
    <property type="term" value="F:photoreceptor activity"/>
    <property type="evidence" value="ECO:0007669"/>
    <property type="project" value="UniProtKB-KW"/>
</dbReference>
<feature type="coiled-coil region" evidence="13">
    <location>
        <begin position="318"/>
        <end position="345"/>
    </location>
</feature>
<dbReference type="SUPFAM" id="SSF55785">
    <property type="entry name" value="PYP-like sensor domain (PAS domain)"/>
    <property type="match status" value="1"/>
</dbReference>
<dbReference type="Pfam" id="PF00512">
    <property type="entry name" value="HisKA"/>
    <property type="match status" value="1"/>
</dbReference>
<dbReference type="InterPro" id="IPR036890">
    <property type="entry name" value="HATPase_C_sf"/>
</dbReference>
<dbReference type="Gene3D" id="3.30.450.40">
    <property type="match status" value="1"/>
</dbReference>
<dbReference type="InterPro" id="IPR011006">
    <property type="entry name" value="CheY-like_superfamily"/>
</dbReference>
<keyword evidence="6" id="KW-0716">Sensory transduction</keyword>
<dbReference type="OrthoDB" id="9760752at2"/>
<dbReference type="Pfam" id="PF00360">
    <property type="entry name" value="PHY"/>
    <property type="match status" value="1"/>
</dbReference>
<dbReference type="PROSITE" id="PS50109">
    <property type="entry name" value="HIS_KIN"/>
    <property type="match status" value="1"/>
</dbReference>
<dbReference type="InterPro" id="IPR043150">
    <property type="entry name" value="Phytochrome_PHY_sf"/>
</dbReference>
<dbReference type="Gene3D" id="3.30.565.10">
    <property type="entry name" value="Histidine kinase-like ATPase, C-terminal domain"/>
    <property type="match status" value="1"/>
</dbReference>
<keyword evidence="5 12" id="KW-0597">Phosphoprotein</keyword>
<dbReference type="SMART" id="SM00387">
    <property type="entry name" value="HATPase_c"/>
    <property type="match status" value="1"/>
</dbReference>
<dbReference type="SMART" id="SM00388">
    <property type="entry name" value="HisKA"/>
    <property type="match status" value="1"/>
</dbReference>
<proteinExistence type="inferred from homology"/>
<evidence type="ECO:0000256" key="9">
    <source>
        <dbReference type="ARBA" id="ARBA00022991"/>
    </source>
</evidence>
<organism evidence="17 18">
    <name type="scientific">Scytonema hofmannii PCC 7110</name>
    <dbReference type="NCBI Taxonomy" id="128403"/>
    <lineage>
        <taxon>Bacteria</taxon>
        <taxon>Bacillati</taxon>
        <taxon>Cyanobacteriota</taxon>
        <taxon>Cyanophyceae</taxon>
        <taxon>Nostocales</taxon>
        <taxon>Scytonemataceae</taxon>
        <taxon>Scytonema</taxon>
    </lineage>
</organism>
<evidence type="ECO:0000256" key="5">
    <source>
        <dbReference type="ARBA" id="ARBA00022553"/>
    </source>
</evidence>
<dbReference type="EC" id="2.7.13.3" evidence="3"/>
<dbReference type="PANTHER" id="PTHR43047">
    <property type="entry name" value="TWO-COMPONENT HISTIDINE PROTEIN KINASE"/>
    <property type="match status" value="1"/>
</dbReference>
<keyword evidence="4" id="KW-0600">Photoreceptor protein</keyword>
<evidence type="ECO:0000256" key="8">
    <source>
        <dbReference type="ARBA" id="ARBA00022777"/>
    </source>
</evidence>
<dbReference type="FunFam" id="3.30.565.10:FF:000010">
    <property type="entry name" value="Sensor histidine kinase RcsC"/>
    <property type="match status" value="1"/>
</dbReference>
<feature type="domain" description="Response regulatory" evidence="16">
    <location>
        <begin position="791"/>
        <end position="907"/>
    </location>
</feature>
<dbReference type="InterPro" id="IPR035965">
    <property type="entry name" value="PAS-like_dom_sf"/>
</dbReference>
<dbReference type="InterPro" id="IPR036097">
    <property type="entry name" value="HisK_dim/P_sf"/>
</dbReference>
<dbReference type="GO" id="GO:0009584">
    <property type="term" value="P:detection of visible light"/>
    <property type="evidence" value="ECO:0007669"/>
    <property type="project" value="InterPro"/>
</dbReference>
<evidence type="ECO:0000256" key="2">
    <source>
        <dbReference type="ARBA" id="ARBA00006402"/>
    </source>
</evidence>
<keyword evidence="13" id="KW-0175">Coiled coil</keyword>
<keyword evidence="7" id="KW-0808">Transferase</keyword>
<dbReference type="STRING" id="128403.WA1_45805"/>
<dbReference type="InterPro" id="IPR003661">
    <property type="entry name" value="HisK_dim/P_dom"/>
</dbReference>
<comment type="caution">
    <text evidence="17">The sequence shown here is derived from an EMBL/GenBank/DDBJ whole genome shotgun (WGS) entry which is preliminary data.</text>
</comment>
<dbReference type="Proteomes" id="UP000076925">
    <property type="component" value="Unassembled WGS sequence"/>
</dbReference>
<keyword evidence="8 17" id="KW-0418">Kinase</keyword>
<evidence type="ECO:0000256" key="11">
    <source>
        <dbReference type="ARBA" id="ARBA00074306"/>
    </source>
</evidence>
<comment type="similarity">
    <text evidence="2">In the N-terminal section; belongs to the phytochrome family.</text>
</comment>
<feature type="domain" description="Phytochrome chromophore attachment site" evidence="14">
    <location>
        <begin position="153"/>
        <end position="311"/>
    </location>
</feature>
<dbReference type="RefSeq" id="WP_017744234.1">
    <property type="nucleotide sequence ID" value="NZ_KQ976354.1"/>
</dbReference>
<evidence type="ECO:0000256" key="1">
    <source>
        <dbReference type="ARBA" id="ARBA00000085"/>
    </source>
</evidence>
<dbReference type="GO" id="GO:0000155">
    <property type="term" value="F:phosphorelay sensor kinase activity"/>
    <property type="evidence" value="ECO:0007669"/>
    <property type="project" value="InterPro"/>
</dbReference>
<dbReference type="EMBL" id="ANNX02000047">
    <property type="protein sequence ID" value="KYC36966.1"/>
    <property type="molecule type" value="Genomic_DNA"/>
</dbReference>
<evidence type="ECO:0000256" key="4">
    <source>
        <dbReference type="ARBA" id="ARBA00022543"/>
    </source>
</evidence>
<dbReference type="InterPro" id="IPR016132">
    <property type="entry name" value="Phyto_chromo_attachment"/>
</dbReference>
<dbReference type="Pfam" id="PF00072">
    <property type="entry name" value="Response_reg"/>
    <property type="match status" value="1"/>
</dbReference>
<dbReference type="InterPro" id="IPR013654">
    <property type="entry name" value="PAS_2"/>
</dbReference>
<sequence length="999" mass="113111">MEIDEVIPSEPVNLTNCDREPIHIPGQIQPHGILLALQEPHLEILQASQNTDEFFGISAESLIGQNLNYIFPEEQVNIIAKSLAENNLADVHLFDLKIDKDGQGSVVFLSSIHRSDGILILDLEPYSPTEKVSSLGYYHILQGAVSHIRSASDFSELSQRIVREIRRITQFDRVMLYKFEADYSGVVIAEDKQSDLDSYLGLHYPASDIPSPARKLYYENWLRVIVDVNYQPVKLFPVINSLTNKPLDLSGSVLRSVSPMHIEYLHNMGVAASMSISIINENKLWGLIACHNYSPKYVDYEIRKACEFVGQFASIEILNQQEKTLSFYRQKVKFVQEQLRQALANESNYLGNIFQRHESNLLKLFQAQGAAILLEDKITLLGQTPSKAETQKLVNWLINSHRQELFYTNSLSNIYSNARKFSYGISGILIISIFLNQRSYHIIWFRPEQIQTVHWAGYPNKPVSSDLDGSLYLSPRKSFELWKETVREKSLPWQPFDIEVAQEMKNLLMLVALEFSHAALQKAAEQAEIANQAKSQFLAKMSHELRTPLNAILGFTRLMNRNSCLSKEDQESLGIISRSGEYLLSLINDVLEMAKIEAGHLTLNEVVFDLHRFIHSLQEMFALKASDKGLKMTIEIGSEVPRYVCGDEGKLRQILINLVGNAIKFTAMGGVVLRVFCQNSSLIGKNKATFEFKVEDTGSGIAAEELAFIFEPFVQAKHGRQFMQGTGLGLPISRQFARLMGGDVTVRSVLGQGATFTCCVQLTLIKEVDVLPSKTIAKQVISLEPEQPIFRILVVEDNPENRQLLVKLLESVGFEVYSAENGLQALAFYKEWEPHLIWMDMQMPVMNGYEATRKIRAMTQGKSPTIIALTASAFEEDRQASLQNGCDDFVTKPFEESVVFEKMAEYLNLRYVYAEENQQPTPQSNSQYKQLTASDLEVMPLDWIAEVHQAALLIDEVKLLELFNQVPQEQFELAVALKNLVDNFQIETIIKITKLGSRE</sequence>
<dbReference type="SUPFAM" id="SSF55781">
    <property type="entry name" value="GAF domain-like"/>
    <property type="match status" value="2"/>
</dbReference>
<dbReference type="Pfam" id="PF02518">
    <property type="entry name" value="HATPase_c"/>
    <property type="match status" value="1"/>
</dbReference>
<evidence type="ECO:0000256" key="12">
    <source>
        <dbReference type="PROSITE-ProRule" id="PRU00169"/>
    </source>
</evidence>
<dbReference type="InterPro" id="IPR003018">
    <property type="entry name" value="GAF"/>
</dbReference>
<dbReference type="InterPro" id="IPR013515">
    <property type="entry name" value="Phytochrome_cen-reg"/>
</dbReference>
<dbReference type="PROSITE" id="PS50110">
    <property type="entry name" value="RESPONSE_REGULATORY"/>
    <property type="match status" value="1"/>
</dbReference>
<dbReference type="InterPro" id="IPR003594">
    <property type="entry name" value="HATPase_dom"/>
</dbReference>
<reference evidence="17 18" key="1">
    <citation type="journal article" date="2013" name="Genome Biol. Evol.">
        <title>Genomes of Stigonematalean cyanobacteria (subsection V) and the evolution of oxygenic photosynthesis from prokaryotes to plastids.</title>
        <authorList>
            <person name="Dagan T."/>
            <person name="Roettger M."/>
            <person name="Stucken K."/>
            <person name="Landan G."/>
            <person name="Koch R."/>
            <person name="Major P."/>
            <person name="Gould S.B."/>
            <person name="Goremykin V.V."/>
            <person name="Rippka R."/>
            <person name="Tandeau de Marsac N."/>
            <person name="Gugger M."/>
            <person name="Lockhart P.J."/>
            <person name="Allen J.F."/>
            <person name="Brune I."/>
            <person name="Maus I."/>
            <person name="Puhler A."/>
            <person name="Martin W.F."/>
        </authorList>
    </citation>
    <scope>NUCLEOTIDE SEQUENCE [LARGE SCALE GENOMIC DNA]</scope>
    <source>
        <strain evidence="17 18">PCC 7110</strain>
    </source>
</reference>
<dbReference type="SUPFAM" id="SSF55874">
    <property type="entry name" value="ATPase domain of HSP90 chaperone/DNA topoisomerase II/histidine kinase"/>
    <property type="match status" value="1"/>
</dbReference>
<dbReference type="PROSITE" id="PS50046">
    <property type="entry name" value="PHYTOCHROME_2"/>
    <property type="match status" value="1"/>
</dbReference>
<dbReference type="CDD" id="cd00082">
    <property type="entry name" value="HisKA"/>
    <property type="match status" value="1"/>
</dbReference>
<accession>A0A139WX06</accession>
<dbReference type="CDD" id="cd17546">
    <property type="entry name" value="REC_hyHK_CKI1_RcsC-like"/>
    <property type="match status" value="1"/>
</dbReference>
<evidence type="ECO:0000256" key="6">
    <source>
        <dbReference type="ARBA" id="ARBA00022606"/>
    </source>
</evidence>
<dbReference type="Pfam" id="PF01590">
    <property type="entry name" value="GAF"/>
    <property type="match status" value="1"/>
</dbReference>
<name>A0A139WX06_9CYAN</name>
<keyword evidence="9" id="KW-0157">Chromophore</keyword>
<dbReference type="Gene3D" id="1.10.287.130">
    <property type="match status" value="1"/>
</dbReference>
<evidence type="ECO:0000259" key="14">
    <source>
        <dbReference type="PROSITE" id="PS50046"/>
    </source>
</evidence>
<dbReference type="InterPro" id="IPR001294">
    <property type="entry name" value="Phytochrome"/>
</dbReference>
<evidence type="ECO:0000256" key="3">
    <source>
        <dbReference type="ARBA" id="ARBA00012438"/>
    </source>
</evidence>
<evidence type="ECO:0000313" key="17">
    <source>
        <dbReference type="EMBL" id="KYC36966.1"/>
    </source>
</evidence>
<dbReference type="CDD" id="cd16922">
    <property type="entry name" value="HATPase_EvgS-ArcB-TorS-like"/>
    <property type="match status" value="1"/>
</dbReference>
<evidence type="ECO:0000259" key="16">
    <source>
        <dbReference type="PROSITE" id="PS50110"/>
    </source>
</evidence>
<dbReference type="InterPro" id="IPR005467">
    <property type="entry name" value="His_kinase_dom"/>
</dbReference>
<dbReference type="InterPro" id="IPR029016">
    <property type="entry name" value="GAF-like_dom_sf"/>
</dbReference>
<dbReference type="InterPro" id="IPR001789">
    <property type="entry name" value="Sig_transdc_resp-reg_receiver"/>
</dbReference>
<keyword evidence="18" id="KW-1185">Reference proteome</keyword>
<evidence type="ECO:0000256" key="7">
    <source>
        <dbReference type="ARBA" id="ARBA00022679"/>
    </source>
</evidence>
<dbReference type="PRINTS" id="PR01033">
    <property type="entry name" value="PHYTOCHROME"/>
</dbReference>
<evidence type="ECO:0000256" key="10">
    <source>
        <dbReference type="ARBA" id="ARBA00023170"/>
    </source>
</evidence>